<dbReference type="NCBIfam" id="NF040570">
    <property type="entry name" value="guided_TnpB"/>
    <property type="match status" value="1"/>
</dbReference>
<dbReference type="Proteomes" id="UP000292452">
    <property type="component" value="Unassembled WGS sequence"/>
</dbReference>
<comment type="caution">
    <text evidence="3">The sequence shown here is derived from an EMBL/GenBank/DDBJ whole genome shotgun (WGS) entry which is preliminary data.</text>
</comment>
<reference evidence="3 4" key="1">
    <citation type="submission" date="2019-02" db="EMBL/GenBank/DDBJ databases">
        <title>Draft Genome Sequence of Streptomyces sp. AM-2504, identified by 16S rRNA comparative analysis as a Streptomyces Kasugaensis strain.</title>
        <authorList>
            <person name="Napolioni V."/>
            <person name="Giuliodori A.M."/>
            <person name="Spurio R."/>
            <person name="Fabbretti A."/>
        </authorList>
    </citation>
    <scope>NUCLEOTIDE SEQUENCE [LARGE SCALE GENOMIC DNA]</scope>
    <source>
        <strain evidence="3 4">AM-2504</strain>
    </source>
</reference>
<dbReference type="Pfam" id="PF12323">
    <property type="entry name" value="HTH_OrfB_IS605"/>
    <property type="match status" value="1"/>
</dbReference>
<feature type="domain" description="Probable transposase IS891/IS1136/IS1341" evidence="1">
    <location>
        <begin position="171"/>
        <end position="283"/>
    </location>
</feature>
<proteinExistence type="predicted"/>
<sequence length="317" mass="35223">MQLRYGFRLYPNGPQRSALAQVFGCARVVFNDALRARETARAAGEVFPRTGDLSKLLITEAKKTDERAWLGGVSAVVLQQSLRDLDTAYRNFFDGLKGKRPRMGAPRFKSRKDNRQAVRFTANARWKITTGGDLSLPKIGDVRVKWSRNLPSVPSTVTVIKDAAGRYFASFVVEAGPETLPDVEPVVGIDLGLGHFAVLSDGTKIDAPRFLRRAGKKLKREQKRLSRKARGSSNRTKARVKVARAHAQVADARREFHHQLSTRIIRENQAIAVEDLAVKGLARTCLAKSVHDAGWSAFVAMLEYKAAKFGRSFHRIG</sequence>
<dbReference type="Pfam" id="PF01385">
    <property type="entry name" value="OrfB_IS605"/>
    <property type="match status" value="1"/>
</dbReference>
<protein>
    <submittedName>
        <fullName evidence="3">Transposase</fullName>
    </submittedName>
</protein>
<evidence type="ECO:0000313" key="4">
    <source>
        <dbReference type="Proteomes" id="UP000292452"/>
    </source>
</evidence>
<dbReference type="InterPro" id="IPR001959">
    <property type="entry name" value="Transposase"/>
</dbReference>
<dbReference type="RefSeq" id="WP_131124400.1">
    <property type="nucleotide sequence ID" value="NZ_SIXH01000197.1"/>
</dbReference>
<feature type="non-terminal residue" evidence="3">
    <location>
        <position position="317"/>
    </location>
</feature>
<name>A0A4Q9HRY0_STRKA</name>
<dbReference type="EMBL" id="SIXH01000197">
    <property type="protein sequence ID" value="TBO57746.1"/>
    <property type="molecule type" value="Genomic_DNA"/>
</dbReference>
<keyword evidence="4" id="KW-1185">Reference proteome</keyword>
<dbReference type="InterPro" id="IPR021027">
    <property type="entry name" value="Transposase_put_HTH"/>
</dbReference>
<evidence type="ECO:0000259" key="2">
    <source>
        <dbReference type="Pfam" id="PF12323"/>
    </source>
</evidence>
<evidence type="ECO:0000259" key="1">
    <source>
        <dbReference type="Pfam" id="PF01385"/>
    </source>
</evidence>
<accession>A0A4Q9HRY0</accession>
<gene>
    <name evidence="3" type="ORF">EYS09_21135</name>
</gene>
<organism evidence="3 4">
    <name type="scientific">Streptomyces kasugaensis</name>
    <dbReference type="NCBI Taxonomy" id="1946"/>
    <lineage>
        <taxon>Bacteria</taxon>
        <taxon>Bacillati</taxon>
        <taxon>Actinomycetota</taxon>
        <taxon>Actinomycetes</taxon>
        <taxon>Kitasatosporales</taxon>
        <taxon>Streptomycetaceae</taxon>
        <taxon>Streptomyces</taxon>
    </lineage>
</organism>
<feature type="domain" description="Transposase putative helix-turn-helix" evidence="2">
    <location>
        <begin position="1"/>
        <end position="44"/>
    </location>
</feature>
<dbReference type="AlphaFoldDB" id="A0A4Q9HRY0"/>
<evidence type="ECO:0000313" key="3">
    <source>
        <dbReference type="EMBL" id="TBO57746.1"/>
    </source>
</evidence>